<keyword evidence="2" id="KW-0808">Transferase</keyword>
<dbReference type="PROSITE" id="PS00107">
    <property type="entry name" value="PROTEIN_KINASE_ATP"/>
    <property type="match status" value="1"/>
</dbReference>
<dbReference type="FunFam" id="1.10.510.10:FF:000597">
    <property type="entry name" value="serine/threonine-protein kinase Nek6 isoform X2"/>
    <property type="match status" value="1"/>
</dbReference>
<feature type="compositionally biased region" description="Low complexity" evidence="7">
    <location>
        <begin position="366"/>
        <end position="384"/>
    </location>
</feature>
<dbReference type="SMR" id="A0A1J6KBL1"/>
<dbReference type="SMART" id="SM00220">
    <property type="entry name" value="S_TKc"/>
    <property type="match status" value="1"/>
</dbReference>
<dbReference type="GO" id="GO:0005524">
    <property type="term" value="F:ATP binding"/>
    <property type="evidence" value="ECO:0007669"/>
    <property type="project" value="UniProtKB-UniRule"/>
</dbReference>
<keyword evidence="4 9" id="KW-0418">Kinase</keyword>
<evidence type="ECO:0000256" key="5">
    <source>
        <dbReference type="ARBA" id="ARBA00022840"/>
    </source>
</evidence>
<keyword evidence="3 6" id="KW-0547">Nucleotide-binding</keyword>
<dbReference type="Gene3D" id="1.10.510.10">
    <property type="entry name" value="Transferase(Phosphotransferase) domain 1"/>
    <property type="match status" value="1"/>
</dbReference>
<dbReference type="Gramene" id="OIT20219">
    <property type="protein sequence ID" value="OIT20219"/>
    <property type="gene ID" value="A4A49_40029"/>
</dbReference>
<feature type="region of interest" description="Disordered" evidence="7">
    <location>
        <begin position="403"/>
        <end position="446"/>
    </location>
</feature>
<dbReference type="SUPFAM" id="SSF56112">
    <property type="entry name" value="Protein kinase-like (PK-like)"/>
    <property type="match status" value="1"/>
</dbReference>
<evidence type="ECO:0000256" key="4">
    <source>
        <dbReference type="ARBA" id="ARBA00022777"/>
    </source>
</evidence>
<keyword evidence="5 6" id="KW-0067">ATP-binding</keyword>
<dbReference type="EMBL" id="MJEQ01005589">
    <property type="protein sequence ID" value="OIT20219.1"/>
    <property type="molecule type" value="Genomic_DNA"/>
</dbReference>
<dbReference type="AlphaFoldDB" id="A0A1J6KBL1"/>
<dbReference type="Pfam" id="PF00069">
    <property type="entry name" value="Pkinase"/>
    <property type="match status" value="1"/>
</dbReference>
<evidence type="ECO:0000256" key="2">
    <source>
        <dbReference type="ARBA" id="ARBA00022679"/>
    </source>
</evidence>
<proteinExistence type="inferred from homology"/>
<dbReference type="PANTHER" id="PTHR43671:SF94">
    <property type="entry name" value="SERINE_THREONINE-PROTEIN KINASE NEK6"/>
    <property type="match status" value="1"/>
</dbReference>
<accession>A0A1J6KBL1</accession>
<dbReference type="CDD" id="cd08215">
    <property type="entry name" value="STKc_Nek"/>
    <property type="match status" value="1"/>
</dbReference>
<dbReference type="PROSITE" id="PS50011">
    <property type="entry name" value="PROTEIN_KINASE_DOM"/>
    <property type="match status" value="1"/>
</dbReference>
<dbReference type="GO" id="GO:0055028">
    <property type="term" value="C:cortical microtubule"/>
    <property type="evidence" value="ECO:0007669"/>
    <property type="project" value="TreeGrafter"/>
</dbReference>
<dbReference type="InterPro" id="IPR011009">
    <property type="entry name" value="Kinase-like_dom_sf"/>
</dbReference>
<dbReference type="InterPro" id="IPR000719">
    <property type="entry name" value="Prot_kinase_dom"/>
</dbReference>
<evidence type="ECO:0000256" key="1">
    <source>
        <dbReference type="ARBA" id="ARBA00010886"/>
    </source>
</evidence>
<dbReference type="InterPro" id="IPR008271">
    <property type="entry name" value="Ser/Thr_kinase_AS"/>
</dbReference>
<evidence type="ECO:0000256" key="6">
    <source>
        <dbReference type="PROSITE-ProRule" id="PRU10141"/>
    </source>
</evidence>
<dbReference type="Proteomes" id="UP000187609">
    <property type="component" value="Unassembled WGS sequence"/>
</dbReference>
<evidence type="ECO:0000256" key="3">
    <source>
        <dbReference type="ARBA" id="ARBA00022741"/>
    </source>
</evidence>
<evidence type="ECO:0000259" key="8">
    <source>
        <dbReference type="PROSITE" id="PS50011"/>
    </source>
</evidence>
<keyword evidence="10" id="KW-1185">Reference proteome</keyword>
<comment type="similarity">
    <text evidence="1">Belongs to the protein kinase superfamily. NEK Ser/Thr protein kinase family. NIMA subfamily.</text>
</comment>
<dbReference type="PROSITE" id="PS00108">
    <property type="entry name" value="PROTEIN_KINASE_ST"/>
    <property type="match status" value="1"/>
</dbReference>
<name>A0A1J6KBL1_NICAT</name>
<dbReference type="Gene3D" id="3.30.200.20">
    <property type="entry name" value="Phosphorylase Kinase, domain 1"/>
    <property type="match status" value="1"/>
</dbReference>
<comment type="caution">
    <text evidence="9">The sequence shown here is derived from an EMBL/GenBank/DDBJ whole genome shotgun (WGS) entry which is preliminary data.</text>
</comment>
<organism evidence="9 10">
    <name type="scientific">Nicotiana attenuata</name>
    <name type="common">Coyote tobacco</name>
    <dbReference type="NCBI Taxonomy" id="49451"/>
    <lineage>
        <taxon>Eukaryota</taxon>
        <taxon>Viridiplantae</taxon>
        <taxon>Streptophyta</taxon>
        <taxon>Embryophyta</taxon>
        <taxon>Tracheophyta</taxon>
        <taxon>Spermatophyta</taxon>
        <taxon>Magnoliopsida</taxon>
        <taxon>eudicotyledons</taxon>
        <taxon>Gunneridae</taxon>
        <taxon>Pentapetalae</taxon>
        <taxon>asterids</taxon>
        <taxon>lamiids</taxon>
        <taxon>Solanales</taxon>
        <taxon>Solanaceae</taxon>
        <taxon>Nicotianoideae</taxon>
        <taxon>Nicotianeae</taxon>
        <taxon>Nicotiana</taxon>
    </lineage>
</organism>
<dbReference type="PANTHER" id="PTHR43671">
    <property type="entry name" value="SERINE/THREONINE-PROTEIN KINASE NEK"/>
    <property type="match status" value="1"/>
</dbReference>
<evidence type="ECO:0000313" key="10">
    <source>
        <dbReference type="Proteomes" id="UP000187609"/>
    </source>
</evidence>
<dbReference type="GeneID" id="109220479"/>
<dbReference type="OrthoDB" id="1289734at2759"/>
<protein>
    <submittedName>
        <fullName evidence="9">Serinethreonine-protein kinase nek6</fullName>
    </submittedName>
</protein>
<reference evidence="9" key="1">
    <citation type="submission" date="2016-11" db="EMBL/GenBank/DDBJ databases">
        <title>The genome of Nicotiana attenuata.</title>
        <authorList>
            <person name="Xu S."/>
            <person name="Brockmoeller T."/>
            <person name="Gaquerel E."/>
            <person name="Navarro A."/>
            <person name="Kuhl H."/>
            <person name="Gase K."/>
            <person name="Ling Z."/>
            <person name="Zhou W."/>
            <person name="Kreitzer C."/>
            <person name="Stanke M."/>
            <person name="Tang H."/>
            <person name="Lyons E."/>
            <person name="Pandey P."/>
            <person name="Pandey S.P."/>
            <person name="Timmermann B."/>
            <person name="Baldwin I.T."/>
        </authorList>
    </citation>
    <scope>NUCLEOTIDE SEQUENCE [LARGE SCALE GENOMIC DNA]</scope>
    <source>
        <strain evidence="9">UT</strain>
    </source>
</reference>
<feature type="binding site" evidence="6">
    <location>
        <position position="46"/>
    </location>
    <ligand>
        <name>ATP</name>
        <dbReference type="ChEBI" id="CHEBI:30616"/>
    </ligand>
</feature>
<gene>
    <name evidence="9" type="primary">NEK6_0</name>
    <name evidence="9" type="ORF">A4A49_40029</name>
</gene>
<feature type="region of interest" description="Disordered" evidence="7">
    <location>
        <begin position="291"/>
        <end position="323"/>
    </location>
</feature>
<evidence type="ECO:0000313" key="9">
    <source>
        <dbReference type="EMBL" id="OIT20219.1"/>
    </source>
</evidence>
<feature type="compositionally biased region" description="Basic and acidic residues" evidence="7">
    <location>
        <begin position="306"/>
        <end position="323"/>
    </location>
</feature>
<dbReference type="KEGG" id="nau:109220479"/>
<feature type="region of interest" description="Disordered" evidence="7">
    <location>
        <begin position="353"/>
        <end position="390"/>
    </location>
</feature>
<dbReference type="GO" id="GO:0004674">
    <property type="term" value="F:protein serine/threonine kinase activity"/>
    <property type="evidence" value="ECO:0007669"/>
    <property type="project" value="TreeGrafter"/>
</dbReference>
<feature type="compositionally biased region" description="Basic and acidic residues" evidence="7">
    <location>
        <begin position="353"/>
        <end position="363"/>
    </location>
</feature>
<feature type="compositionally biased region" description="Basic and acidic residues" evidence="7">
    <location>
        <begin position="409"/>
        <end position="436"/>
    </location>
</feature>
<dbReference type="InterPro" id="IPR017441">
    <property type="entry name" value="Protein_kinase_ATP_BS"/>
</dbReference>
<sequence length="562" mass="63742">MEVRNNNEVEYSKMEDYEVIEQIGRGAFGAAFLVHHKFEKRKYVMKKIRLAKQTEKFKRTAHQEMNLIAKLDNPYIVEYKDAWVEMDSFVCIVTSYCEGGDMTEIIRKARGTFFPEERLCKWLTQLLLALDYLHSNRVLHRDLKCSNIFLTKDDEIRLGDFGLAKLLNKDDLASSIVGTPTYMCPELLADIPYGYKSDIWSLGCCMFEIAAHMPAFRAPDMPGLINKINRSTVSPLPTIYSSTLKRLIKSMLRKSPEHRPTAAELLRHPHLQPYLAKCRNLPPAFVSVVSDKEAKHTNESTSKPTLRKDQRLPKEIRQAKKQDKVVAVEKVHQLKGEAPNTCKIKKNNLQIKKVENSENERRQSISVKKSGSTNSRSSTRSTLTDQHEADTKEFVAEAYNITEGNAGTDQEKHKPTVHRPIESKKDAKSQPEEQNKRTLKKPGIPKPYNEVAAKAIDHLCTNRDTEKHDGHKRAASETSVMATLNLLQGKNNVGISMSNERAEALESLLEFCAELLKHEKIEELAGVLKPFGEEAVSSRETAIWLSKGLMNLQNQAEEAKSA</sequence>
<dbReference type="InterPro" id="IPR050660">
    <property type="entry name" value="NEK_Ser/Thr_kinase"/>
</dbReference>
<dbReference type="GO" id="GO:0007017">
    <property type="term" value="P:microtubule-based process"/>
    <property type="evidence" value="ECO:0007669"/>
    <property type="project" value="TreeGrafter"/>
</dbReference>
<evidence type="ECO:0000256" key="7">
    <source>
        <dbReference type="SAM" id="MobiDB-lite"/>
    </source>
</evidence>
<feature type="domain" description="Protein kinase" evidence="8">
    <location>
        <begin position="17"/>
        <end position="271"/>
    </location>
</feature>
<dbReference type="OMA" id="KAHTHQG"/>